<dbReference type="ExpressionAtlas" id="M8BFE8">
    <property type="expression patterns" value="baseline"/>
</dbReference>
<reference evidence="1" key="1">
    <citation type="submission" date="2015-06" db="UniProtKB">
        <authorList>
            <consortium name="EnsemblPlants"/>
        </authorList>
    </citation>
    <scope>IDENTIFICATION</scope>
</reference>
<dbReference type="EnsemblPlants" id="EMT05458">
    <property type="protein sequence ID" value="EMT05458"/>
    <property type="gene ID" value="F775_22374"/>
</dbReference>
<sequence length="147" mass="16607">MKVGVRFLSLHSLVDNPGHVGGTPDGKVCGCDPPTPRLRTKVQGDRPEDISHGSSRIWVMDETSIPRSHLDMEQLVIMQGGLSKMYKQYWLPNRKRVWAGGNVEKFMQDNSLYTTKLSTLKLYFVMLKNVKETMSKNLLSTAAKAKR</sequence>
<accession>M8BFE8</accession>
<protein>
    <submittedName>
        <fullName evidence="1">Uncharacterized protein</fullName>
    </submittedName>
</protein>
<evidence type="ECO:0000313" key="1">
    <source>
        <dbReference type="EnsemblPlants" id="EMT05458"/>
    </source>
</evidence>
<organism evidence="1">
    <name type="scientific">Aegilops tauschii</name>
    <name type="common">Tausch's goatgrass</name>
    <name type="synonym">Aegilops squarrosa</name>
    <dbReference type="NCBI Taxonomy" id="37682"/>
    <lineage>
        <taxon>Eukaryota</taxon>
        <taxon>Viridiplantae</taxon>
        <taxon>Streptophyta</taxon>
        <taxon>Embryophyta</taxon>
        <taxon>Tracheophyta</taxon>
        <taxon>Spermatophyta</taxon>
        <taxon>Magnoliopsida</taxon>
        <taxon>Liliopsida</taxon>
        <taxon>Poales</taxon>
        <taxon>Poaceae</taxon>
        <taxon>BOP clade</taxon>
        <taxon>Pooideae</taxon>
        <taxon>Triticodae</taxon>
        <taxon>Triticeae</taxon>
        <taxon>Triticinae</taxon>
        <taxon>Aegilops</taxon>
    </lineage>
</organism>
<dbReference type="AlphaFoldDB" id="M8BFE8"/>
<name>M8BFE8_AEGTA</name>
<proteinExistence type="predicted"/>